<sequence>MWFLAPARADHLRGGLGRVTPEPADALACGKTLMRHFLPERFAVPSLARGVPMGASGSLLVSTTGQAQRLSPLHPSTGWPTVQVAPIAPPAQHDEPSAPPTQKGSESPFVLVEGVSTPPPTSACLPEIAAVPSPRRSSSGLWAIFDTERCGLPHTAALTLFWTAAPLYPQRRSRPRIQPKDQLVWFTLGPLG</sequence>
<comment type="caution">
    <text evidence="2">The sequence shown here is derived from an EMBL/GenBank/DDBJ whole genome shotgun (WGS) entry which is preliminary data.</text>
</comment>
<dbReference type="RefSeq" id="WP_224189841.1">
    <property type="nucleotide sequence ID" value="NZ_JAIRAU010000001.1"/>
</dbReference>
<gene>
    <name evidence="2" type="ORF">K7C98_02375</name>
</gene>
<proteinExistence type="predicted"/>
<keyword evidence="3" id="KW-1185">Reference proteome</keyword>
<dbReference type="Proteomes" id="UP001139031">
    <property type="component" value="Unassembled WGS sequence"/>
</dbReference>
<protein>
    <submittedName>
        <fullName evidence="2">Uncharacterized protein</fullName>
    </submittedName>
</protein>
<evidence type="ECO:0000256" key="1">
    <source>
        <dbReference type="SAM" id="MobiDB-lite"/>
    </source>
</evidence>
<organism evidence="2 3">
    <name type="scientific">Nannocystis pusilla</name>
    <dbReference type="NCBI Taxonomy" id="889268"/>
    <lineage>
        <taxon>Bacteria</taxon>
        <taxon>Pseudomonadati</taxon>
        <taxon>Myxococcota</taxon>
        <taxon>Polyangia</taxon>
        <taxon>Nannocystales</taxon>
        <taxon>Nannocystaceae</taxon>
        <taxon>Nannocystis</taxon>
    </lineage>
</organism>
<reference evidence="2" key="1">
    <citation type="submission" date="2021-08" db="EMBL/GenBank/DDBJ databases">
        <authorList>
            <person name="Stevens D.C."/>
        </authorList>
    </citation>
    <scope>NUCLEOTIDE SEQUENCE</scope>
    <source>
        <strain evidence="2">DSM 53165</strain>
    </source>
</reference>
<feature type="region of interest" description="Disordered" evidence="1">
    <location>
        <begin position="66"/>
        <end position="106"/>
    </location>
</feature>
<accession>A0ABS7TIQ8</accession>
<evidence type="ECO:0000313" key="3">
    <source>
        <dbReference type="Proteomes" id="UP001139031"/>
    </source>
</evidence>
<name>A0ABS7TIQ8_9BACT</name>
<evidence type="ECO:0000313" key="2">
    <source>
        <dbReference type="EMBL" id="MBZ5708086.1"/>
    </source>
</evidence>
<dbReference type="EMBL" id="JAIRAU010000001">
    <property type="protein sequence ID" value="MBZ5708086.1"/>
    <property type="molecule type" value="Genomic_DNA"/>
</dbReference>